<evidence type="ECO:0000256" key="3">
    <source>
        <dbReference type="ARBA" id="ARBA00022840"/>
    </source>
</evidence>
<feature type="region of interest" description="Disordered" evidence="6">
    <location>
        <begin position="183"/>
        <end position="204"/>
    </location>
</feature>
<keyword evidence="5" id="KW-0479">Metal-binding</keyword>
<evidence type="ECO:0000313" key="7">
    <source>
        <dbReference type="EMBL" id="HIX47111.1"/>
    </source>
</evidence>
<comment type="similarity">
    <text evidence="1 5">Belongs to the 5-formyltetrahydrofolate cyclo-ligase family.</text>
</comment>
<reference evidence="7" key="1">
    <citation type="journal article" date="2021" name="PeerJ">
        <title>Extensive microbial diversity within the chicken gut microbiome revealed by metagenomics and culture.</title>
        <authorList>
            <person name="Gilroy R."/>
            <person name="Ravi A."/>
            <person name="Getino M."/>
            <person name="Pursley I."/>
            <person name="Horton D.L."/>
            <person name="Alikhan N.F."/>
            <person name="Baker D."/>
            <person name="Gharbi K."/>
            <person name="Hall N."/>
            <person name="Watson M."/>
            <person name="Adriaenssens E.M."/>
            <person name="Foster-Nyarko E."/>
            <person name="Jarju S."/>
            <person name="Secka A."/>
            <person name="Antonio M."/>
            <person name="Oren A."/>
            <person name="Chaudhuri R.R."/>
            <person name="La Ragione R."/>
            <person name="Hildebrand F."/>
            <person name="Pallen M.J."/>
        </authorList>
    </citation>
    <scope>NUCLEOTIDE SEQUENCE</scope>
    <source>
        <strain evidence="7">26628</strain>
    </source>
</reference>
<dbReference type="EMBL" id="DXFD01000083">
    <property type="protein sequence ID" value="HIX47111.1"/>
    <property type="molecule type" value="Genomic_DNA"/>
</dbReference>
<dbReference type="GO" id="GO:0030272">
    <property type="term" value="F:5-formyltetrahydrofolate cyclo-ligase activity"/>
    <property type="evidence" value="ECO:0007669"/>
    <property type="project" value="UniProtKB-EC"/>
</dbReference>
<feature type="binding site" evidence="4">
    <location>
        <position position="54"/>
    </location>
    <ligand>
        <name>substrate</name>
    </ligand>
</feature>
<keyword evidence="2 4" id="KW-0547">Nucleotide-binding</keyword>
<feature type="binding site" evidence="4">
    <location>
        <begin position="5"/>
        <end position="9"/>
    </location>
    <ligand>
        <name>ATP</name>
        <dbReference type="ChEBI" id="CHEBI:30616"/>
    </ligand>
</feature>
<dbReference type="EC" id="6.3.3.2" evidence="5"/>
<evidence type="ECO:0000256" key="6">
    <source>
        <dbReference type="SAM" id="MobiDB-lite"/>
    </source>
</evidence>
<dbReference type="AlphaFoldDB" id="A0A9D2AS70"/>
<reference evidence="7" key="2">
    <citation type="submission" date="2021-04" db="EMBL/GenBank/DDBJ databases">
        <authorList>
            <person name="Gilroy R."/>
        </authorList>
    </citation>
    <scope>NUCLEOTIDE SEQUENCE</scope>
    <source>
        <strain evidence="7">26628</strain>
    </source>
</reference>
<dbReference type="Gene3D" id="3.40.50.10420">
    <property type="entry name" value="NagB/RpiA/CoA transferase-like"/>
    <property type="match status" value="1"/>
</dbReference>
<sequence>MWTDKQQLRRAMKAAREAAPDRAARDAKIFRELFALPAFTEARRYFLYRSFGAEADTSRIAEELLRRGKEIWYPRVRGREMETVRWTGQPFARGPFGIEEPVGEGEDVRPDVCVLPMLAADKACRRLGYGGGYYDRYLAEAGRFARKVGICYAFQVVDALPAEAHDIPADLIVTDAGVLARGGAGDNKTSASGRAVWRGEENRQ</sequence>
<comment type="catalytic activity">
    <reaction evidence="5">
        <text>(6S)-5-formyl-5,6,7,8-tetrahydrofolate + ATP = (6R)-5,10-methenyltetrahydrofolate + ADP + phosphate</text>
        <dbReference type="Rhea" id="RHEA:10488"/>
        <dbReference type="ChEBI" id="CHEBI:30616"/>
        <dbReference type="ChEBI" id="CHEBI:43474"/>
        <dbReference type="ChEBI" id="CHEBI:57455"/>
        <dbReference type="ChEBI" id="CHEBI:57457"/>
        <dbReference type="ChEBI" id="CHEBI:456216"/>
        <dbReference type="EC" id="6.3.3.2"/>
    </reaction>
</comment>
<dbReference type="InterPro" id="IPR037171">
    <property type="entry name" value="NagB/RpiA_transferase-like"/>
</dbReference>
<dbReference type="Pfam" id="PF01812">
    <property type="entry name" value="5-FTHF_cyc-lig"/>
    <property type="match status" value="1"/>
</dbReference>
<dbReference type="GO" id="GO:0005524">
    <property type="term" value="F:ATP binding"/>
    <property type="evidence" value="ECO:0007669"/>
    <property type="project" value="UniProtKB-KW"/>
</dbReference>
<evidence type="ECO:0000256" key="5">
    <source>
        <dbReference type="RuleBase" id="RU361279"/>
    </source>
</evidence>
<dbReference type="PANTHER" id="PTHR23407">
    <property type="entry name" value="ATPASE INHIBITOR/5-FORMYLTETRAHYDROFOLATE CYCLO-LIGASE"/>
    <property type="match status" value="1"/>
</dbReference>
<accession>A0A9D2AS70</accession>
<evidence type="ECO:0000256" key="4">
    <source>
        <dbReference type="PIRSR" id="PIRSR006806-1"/>
    </source>
</evidence>
<dbReference type="GO" id="GO:0035999">
    <property type="term" value="P:tetrahydrofolate interconversion"/>
    <property type="evidence" value="ECO:0007669"/>
    <property type="project" value="TreeGrafter"/>
</dbReference>
<evidence type="ECO:0000313" key="8">
    <source>
        <dbReference type="Proteomes" id="UP000824249"/>
    </source>
</evidence>
<name>A0A9D2AS70_9FIRM</name>
<gene>
    <name evidence="7" type="ORF">H9737_05440</name>
</gene>
<dbReference type="InterPro" id="IPR002698">
    <property type="entry name" value="FTHF_cligase"/>
</dbReference>
<comment type="caution">
    <text evidence="7">The sequence shown here is derived from an EMBL/GenBank/DDBJ whole genome shotgun (WGS) entry which is preliminary data.</text>
</comment>
<keyword evidence="5" id="KW-0460">Magnesium</keyword>
<comment type="cofactor">
    <cofactor evidence="5">
        <name>Mg(2+)</name>
        <dbReference type="ChEBI" id="CHEBI:18420"/>
    </cofactor>
</comment>
<protein>
    <recommendedName>
        <fullName evidence="5">5-formyltetrahydrofolate cyclo-ligase</fullName>
        <ecNumber evidence="5">6.3.3.2</ecNumber>
    </recommendedName>
</protein>
<organism evidence="7 8">
    <name type="scientific">Candidatus Borkfalkia faecigallinarum</name>
    <dbReference type="NCBI Taxonomy" id="2838509"/>
    <lineage>
        <taxon>Bacteria</taxon>
        <taxon>Bacillati</taxon>
        <taxon>Bacillota</taxon>
        <taxon>Clostridia</taxon>
        <taxon>Christensenellales</taxon>
        <taxon>Christensenellaceae</taxon>
        <taxon>Candidatus Borkfalkia</taxon>
    </lineage>
</organism>
<dbReference type="SUPFAM" id="SSF100950">
    <property type="entry name" value="NagB/RpiA/CoA transferase-like"/>
    <property type="match status" value="1"/>
</dbReference>
<feature type="binding site" evidence="4">
    <location>
        <begin position="126"/>
        <end position="134"/>
    </location>
    <ligand>
        <name>ATP</name>
        <dbReference type="ChEBI" id="CHEBI:30616"/>
    </ligand>
</feature>
<dbReference type="GO" id="GO:0046872">
    <property type="term" value="F:metal ion binding"/>
    <property type="evidence" value="ECO:0007669"/>
    <property type="project" value="UniProtKB-KW"/>
</dbReference>
<dbReference type="PIRSF" id="PIRSF006806">
    <property type="entry name" value="FTHF_cligase"/>
    <property type="match status" value="1"/>
</dbReference>
<evidence type="ECO:0000256" key="1">
    <source>
        <dbReference type="ARBA" id="ARBA00010638"/>
    </source>
</evidence>
<dbReference type="PANTHER" id="PTHR23407:SF1">
    <property type="entry name" value="5-FORMYLTETRAHYDROFOLATE CYCLO-LIGASE"/>
    <property type="match status" value="1"/>
</dbReference>
<proteinExistence type="inferred from homology"/>
<dbReference type="Proteomes" id="UP000824249">
    <property type="component" value="Unassembled WGS sequence"/>
</dbReference>
<keyword evidence="3 4" id="KW-0067">ATP-binding</keyword>
<dbReference type="NCBIfam" id="TIGR02727">
    <property type="entry name" value="MTHFS_bact"/>
    <property type="match status" value="1"/>
</dbReference>
<keyword evidence="7" id="KW-0436">Ligase</keyword>
<evidence type="ECO:0000256" key="2">
    <source>
        <dbReference type="ARBA" id="ARBA00022741"/>
    </source>
</evidence>
<dbReference type="InterPro" id="IPR024185">
    <property type="entry name" value="FTHF_cligase-like_sf"/>
</dbReference>
<dbReference type="GO" id="GO:0009396">
    <property type="term" value="P:folic acid-containing compound biosynthetic process"/>
    <property type="evidence" value="ECO:0007669"/>
    <property type="project" value="TreeGrafter"/>
</dbReference>